<sequence length="220" mass="24879">MSDSPFKLHKNANEKEGGALYRRQLLKLASILPVTGVIGPVYARNSVSKHSDVGAESPLQDPWLSLDAVQNHLFPASESGLSAKQFKALDYLQSKFERPLADHEEQQFLFQGVGWLNDLSISDYRRRFAALDYAEKEALLQKIVKSRAGENWLSLIIDNLIEALVTDPVYSGNPDGAGWKSVGQIPGFPRPQAQDRYYELGYQKRQRLYRQNDEKRLTKG</sequence>
<protein>
    <submittedName>
        <fullName evidence="1">Gluconate 2-dehydrogenase subunit 3 family protein</fullName>
    </submittedName>
</protein>
<organism evidence="1 2">
    <name type="scientific">Thiomicrorhabdus xiamenensis</name>
    <dbReference type="NCBI Taxonomy" id="2739063"/>
    <lineage>
        <taxon>Bacteria</taxon>
        <taxon>Pseudomonadati</taxon>
        <taxon>Pseudomonadota</taxon>
        <taxon>Gammaproteobacteria</taxon>
        <taxon>Thiotrichales</taxon>
        <taxon>Piscirickettsiaceae</taxon>
        <taxon>Thiomicrorhabdus</taxon>
    </lineage>
</organism>
<evidence type="ECO:0000313" key="1">
    <source>
        <dbReference type="EMBL" id="QKI88112.1"/>
    </source>
</evidence>
<dbReference type="KEGG" id="txa:HQN79_00275"/>
<dbReference type="Proteomes" id="UP000504724">
    <property type="component" value="Chromosome"/>
</dbReference>
<dbReference type="Pfam" id="PF13618">
    <property type="entry name" value="Gluconate_2-dh3"/>
    <property type="match status" value="1"/>
</dbReference>
<reference evidence="1 2" key="1">
    <citation type="submission" date="2020-05" db="EMBL/GenBank/DDBJ databases">
        <title>Thiomicrorhabdus sediminis sp.nov. and Thiomicrorhabdus xiamenensis sp.nov., novel sulfur-oxidizing bacteria isolated from coastal sediment.</title>
        <authorList>
            <person name="Liu X."/>
        </authorList>
    </citation>
    <scope>NUCLEOTIDE SEQUENCE [LARGE SCALE GENOMIC DNA]</scope>
    <source>
        <strain evidence="1 2">G2</strain>
    </source>
</reference>
<keyword evidence="2" id="KW-1185">Reference proteome</keyword>
<name>A0A7D4NPP3_9GAMM</name>
<dbReference type="RefSeq" id="WP_173283703.1">
    <property type="nucleotide sequence ID" value="NZ_CP054020.1"/>
</dbReference>
<evidence type="ECO:0000313" key="2">
    <source>
        <dbReference type="Proteomes" id="UP000504724"/>
    </source>
</evidence>
<accession>A0A7D4NPP3</accession>
<dbReference type="AlphaFoldDB" id="A0A7D4NPP3"/>
<proteinExistence type="predicted"/>
<dbReference type="InterPro" id="IPR027056">
    <property type="entry name" value="Gluconate_2DH_su3"/>
</dbReference>
<gene>
    <name evidence="1" type="ORF">HQN79_00275</name>
</gene>
<dbReference type="EMBL" id="CP054020">
    <property type="protein sequence ID" value="QKI88112.1"/>
    <property type="molecule type" value="Genomic_DNA"/>
</dbReference>